<feature type="transmembrane region" description="Helical" evidence="1">
    <location>
        <begin position="507"/>
        <end position="528"/>
    </location>
</feature>
<feature type="transmembrane region" description="Helical" evidence="1">
    <location>
        <begin position="654"/>
        <end position="674"/>
    </location>
</feature>
<keyword evidence="1" id="KW-0472">Membrane</keyword>
<feature type="transmembrane region" description="Helical" evidence="1">
    <location>
        <begin position="411"/>
        <end position="429"/>
    </location>
</feature>
<evidence type="ECO:0000313" key="3">
    <source>
        <dbReference type="Proteomes" id="UP000198601"/>
    </source>
</evidence>
<dbReference type="Proteomes" id="UP000198601">
    <property type="component" value="Unassembled WGS sequence"/>
</dbReference>
<feature type="transmembrane region" description="Helical" evidence="1">
    <location>
        <begin position="387"/>
        <end position="404"/>
    </location>
</feature>
<dbReference type="AlphaFoldDB" id="A0A1G4RNM3"/>
<organism evidence="2 3">
    <name type="scientific">Paenibacillus tianmuensis</name>
    <dbReference type="NCBI Taxonomy" id="624147"/>
    <lineage>
        <taxon>Bacteria</taxon>
        <taxon>Bacillati</taxon>
        <taxon>Bacillota</taxon>
        <taxon>Bacilli</taxon>
        <taxon>Bacillales</taxon>
        <taxon>Paenibacillaceae</taxon>
        <taxon>Paenibacillus</taxon>
    </lineage>
</organism>
<keyword evidence="1" id="KW-0812">Transmembrane</keyword>
<feature type="transmembrane region" description="Helical" evidence="1">
    <location>
        <begin position="435"/>
        <end position="458"/>
    </location>
</feature>
<feature type="transmembrane region" description="Helical" evidence="1">
    <location>
        <begin position="623"/>
        <end position="642"/>
    </location>
</feature>
<feature type="transmembrane region" description="Helical" evidence="1">
    <location>
        <begin position="549"/>
        <end position="568"/>
    </location>
</feature>
<dbReference type="Pfam" id="PF18949">
    <property type="entry name" value="DUF5693"/>
    <property type="match status" value="1"/>
</dbReference>
<dbReference type="InterPro" id="IPR043748">
    <property type="entry name" value="DUF5693"/>
</dbReference>
<gene>
    <name evidence="2" type="ORF">SAMN04487970_101772</name>
</gene>
<protein>
    <submittedName>
        <fullName evidence="2">Uncharacterized protein</fullName>
    </submittedName>
</protein>
<dbReference type="STRING" id="624147.SAMN04487970_101772"/>
<proteinExistence type="predicted"/>
<name>A0A1G4RNM3_9BACL</name>
<evidence type="ECO:0000256" key="1">
    <source>
        <dbReference type="SAM" id="Phobius"/>
    </source>
</evidence>
<accession>A0A1G4RNM3</accession>
<sequence>MLKGTYMKWNQRALKWLWWLVILGMLASIPVAFERNETEQKTGRKVEFVFDYRNLLEISDLQTDPRKFVLEQLDEMKQHGIQSMAVYEATLNELKLGRRIELFTSHEASALTQTPISPNENFTYLLFAEKESEQQLQPIIQKAFAELNVKTRAWNYKNQPGMIIEMAMEDALLKTMDPDPITLQLLKEKGYTIVIRLSNRRAFNEARIDELLGRLHTLGIKRMIIDGETVPGFVSDKDLHNLDLMAELMKKHQIGLASTEALYQKTPPRGFNNIAKKIDYNVVRLHPLTESDSQKLMENITPEELKGRIQDYADRFLLAVKDRNIRMIFLHAKAVKSTDKGKILHPLDSIYLTLKGPDGAISQIHKVGYLSGPATAFVPVHSGWQPVAKALLSIGAIALIALTISYFVPELALAVFLLGLVGSAGMYVWNNSLFSQALALGAGTCAPTLAMMFAIRTARNKLNRTGEKRWMFAAVLLLRTTLLSLIGALFIVGLLNQITYSLVLEQFRGVGILHAAPIALTVLYWLLFSDDTSYRDKMRRVQGSLHANIRVIWVIVAVVVAAAGFYYISRTGNEGQASSLERYFRSFLENTLGVRPRTKEFLISHPLFLLGAYLCYKYRSALLLVLIGVIGQASVVDTFAHLHTPLVISSIRVVYGLAFGLLIGAVLIVVWEIIARSWQRWVPRLSE</sequence>
<keyword evidence="3" id="KW-1185">Reference proteome</keyword>
<reference evidence="3" key="1">
    <citation type="submission" date="2016-10" db="EMBL/GenBank/DDBJ databases">
        <authorList>
            <person name="Varghese N."/>
            <person name="Submissions S."/>
        </authorList>
    </citation>
    <scope>NUCLEOTIDE SEQUENCE [LARGE SCALE GENOMIC DNA]</scope>
    <source>
        <strain evidence="3">CGMCC 1.8946</strain>
    </source>
</reference>
<feature type="transmembrane region" description="Helical" evidence="1">
    <location>
        <begin position="470"/>
        <end position="495"/>
    </location>
</feature>
<keyword evidence="1" id="KW-1133">Transmembrane helix</keyword>
<feature type="transmembrane region" description="Helical" evidence="1">
    <location>
        <begin position="16"/>
        <end position="33"/>
    </location>
</feature>
<dbReference type="EMBL" id="FMTT01000017">
    <property type="protein sequence ID" value="SCW58410.1"/>
    <property type="molecule type" value="Genomic_DNA"/>
</dbReference>
<evidence type="ECO:0000313" key="2">
    <source>
        <dbReference type="EMBL" id="SCW58410.1"/>
    </source>
</evidence>